<dbReference type="GO" id="GO:0045892">
    <property type="term" value="P:negative regulation of DNA-templated transcription"/>
    <property type="evidence" value="ECO:0007669"/>
    <property type="project" value="TreeGrafter"/>
</dbReference>
<dbReference type="RefSeq" id="WP_014808277.1">
    <property type="nucleotide sequence ID" value="NC_018025.1"/>
</dbReference>
<keyword evidence="6" id="KW-0804">Transcription</keyword>
<feature type="binding site" evidence="8">
    <location>
        <position position="114"/>
    </location>
    <ligand>
        <name>Fe cation</name>
        <dbReference type="ChEBI" id="CHEBI:24875"/>
    </ligand>
</feature>
<dbReference type="PANTHER" id="PTHR33202:SF7">
    <property type="entry name" value="FERRIC UPTAKE REGULATION PROTEIN"/>
    <property type="match status" value="1"/>
</dbReference>
<dbReference type="InterPro" id="IPR036388">
    <property type="entry name" value="WH-like_DNA-bd_sf"/>
</dbReference>
<dbReference type="GO" id="GO:0003700">
    <property type="term" value="F:DNA-binding transcription factor activity"/>
    <property type="evidence" value="ECO:0007669"/>
    <property type="project" value="InterPro"/>
</dbReference>
<dbReference type="eggNOG" id="COG0735">
    <property type="taxonomic scope" value="Bacteria"/>
</dbReference>
<dbReference type="InterPro" id="IPR043135">
    <property type="entry name" value="Fur_C"/>
</dbReference>
<name>I4C0M7_DESTA</name>
<keyword evidence="8" id="KW-0408">Iron</keyword>
<dbReference type="Gene3D" id="1.10.10.10">
    <property type="entry name" value="Winged helix-like DNA-binding domain superfamily/Winged helix DNA-binding domain"/>
    <property type="match status" value="1"/>
</dbReference>
<dbReference type="Proteomes" id="UP000006055">
    <property type="component" value="Chromosome"/>
</dbReference>
<accession>I4C0M7</accession>
<dbReference type="InterPro" id="IPR002481">
    <property type="entry name" value="FUR"/>
</dbReference>
<dbReference type="CDD" id="cd07153">
    <property type="entry name" value="Fur_like"/>
    <property type="match status" value="1"/>
</dbReference>
<keyword evidence="2" id="KW-0678">Repressor</keyword>
<keyword evidence="5" id="KW-0238">DNA-binding</keyword>
<evidence type="ECO:0000256" key="4">
    <source>
        <dbReference type="ARBA" id="ARBA00023015"/>
    </source>
</evidence>
<feature type="binding site" evidence="7">
    <location>
        <position position="85"/>
    </location>
    <ligand>
        <name>Zn(2+)</name>
        <dbReference type="ChEBI" id="CHEBI:29105"/>
    </ligand>
</feature>
<dbReference type="KEGG" id="dti:Desti_0381"/>
<dbReference type="Gene3D" id="3.30.1490.190">
    <property type="match status" value="1"/>
</dbReference>
<evidence type="ECO:0000256" key="7">
    <source>
        <dbReference type="PIRSR" id="PIRSR602481-1"/>
    </source>
</evidence>
<dbReference type="STRING" id="706587.Desti_0381"/>
<evidence type="ECO:0000256" key="1">
    <source>
        <dbReference type="ARBA" id="ARBA00007957"/>
    </source>
</evidence>
<dbReference type="HOGENOM" id="CLU_096072_4_2_7"/>
<keyword evidence="4" id="KW-0805">Transcription regulation</keyword>
<protein>
    <submittedName>
        <fullName evidence="9">Fe2+/Zn2+ uptake regulation protein</fullName>
    </submittedName>
</protein>
<evidence type="ECO:0000313" key="9">
    <source>
        <dbReference type="EMBL" id="AFM23118.1"/>
    </source>
</evidence>
<proteinExistence type="inferred from homology"/>
<dbReference type="SUPFAM" id="SSF46785">
    <property type="entry name" value="Winged helix' DNA-binding domain"/>
    <property type="match status" value="1"/>
</dbReference>
<dbReference type="InterPro" id="IPR036390">
    <property type="entry name" value="WH_DNA-bd_sf"/>
</dbReference>
<feature type="binding site" evidence="7">
    <location>
        <position position="125"/>
    </location>
    <ligand>
        <name>Zn(2+)</name>
        <dbReference type="ChEBI" id="CHEBI:29105"/>
    </ligand>
</feature>
<dbReference type="Pfam" id="PF01475">
    <property type="entry name" value="FUR"/>
    <property type="match status" value="1"/>
</dbReference>
<keyword evidence="7" id="KW-0479">Metal-binding</keyword>
<evidence type="ECO:0000256" key="8">
    <source>
        <dbReference type="PIRSR" id="PIRSR602481-2"/>
    </source>
</evidence>
<dbReference type="AlphaFoldDB" id="I4C0M7"/>
<evidence type="ECO:0000313" key="10">
    <source>
        <dbReference type="Proteomes" id="UP000006055"/>
    </source>
</evidence>
<dbReference type="GO" id="GO:0000976">
    <property type="term" value="F:transcription cis-regulatory region binding"/>
    <property type="evidence" value="ECO:0007669"/>
    <property type="project" value="TreeGrafter"/>
</dbReference>
<comment type="cofactor">
    <cofactor evidence="7">
        <name>Zn(2+)</name>
        <dbReference type="ChEBI" id="CHEBI:29105"/>
    </cofactor>
    <text evidence="7">Binds 1 zinc ion per subunit.</text>
</comment>
<sequence length="135" mass="15683">MFTRRMTKQRQVVLEELKKLTSHPTAEELHQIVRHRLPGISIATVYRNLEILCEEGNAQKIDVAGTRRRFDGDTSTHYHVRCARCGRVEDLPIDPFPQIEETARKNCKHRVLTHRVEVVGICPDCEHLERDALTF</sequence>
<dbReference type="PANTHER" id="PTHR33202">
    <property type="entry name" value="ZINC UPTAKE REGULATION PROTEIN"/>
    <property type="match status" value="1"/>
</dbReference>
<evidence type="ECO:0000256" key="3">
    <source>
        <dbReference type="ARBA" id="ARBA00022833"/>
    </source>
</evidence>
<reference evidence="10" key="1">
    <citation type="submission" date="2012-06" db="EMBL/GenBank/DDBJ databases">
        <title>Complete sequence of chromosome of Desulfomonile tiedjei DSM 6799.</title>
        <authorList>
            <person name="Lucas S."/>
            <person name="Copeland A."/>
            <person name="Lapidus A."/>
            <person name="Glavina del Rio T."/>
            <person name="Dalin E."/>
            <person name="Tice H."/>
            <person name="Bruce D."/>
            <person name="Goodwin L."/>
            <person name="Pitluck S."/>
            <person name="Peters L."/>
            <person name="Ovchinnikova G."/>
            <person name="Zeytun A."/>
            <person name="Lu M."/>
            <person name="Kyrpides N."/>
            <person name="Mavromatis K."/>
            <person name="Ivanova N."/>
            <person name="Brettin T."/>
            <person name="Detter J.C."/>
            <person name="Han C."/>
            <person name="Larimer F."/>
            <person name="Land M."/>
            <person name="Hauser L."/>
            <person name="Markowitz V."/>
            <person name="Cheng J.-F."/>
            <person name="Hugenholtz P."/>
            <person name="Woyke T."/>
            <person name="Wu D."/>
            <person name="Spring S."/>
            <person name="Schroeder M."/>
            <person name="Brambilla E."/>
            <person name="Klenk H.-P."/>
            <person name="Eisen J.A."/>
        </authorList>
    </citation>
    <scope>NUCLEOTIDE SEQUENCE [LARGE SCALE GENOMIC DNA]</scope>
    <source>
        <strain evidence="10">ATCC 49306 / DSM 6799 / DCB-1</strain>
    </source>
</reference>
<dbReference type="GO" id="GO:1900376">
    <property type="term" value="P:regulation of secondary metabolite biosynthetic process"/>
    <property type="evidence" value="ECO:0007669"/>
    <property type="project" value="TreeGrafter"/>
</dbReference>
<feature type="binding site" evidence="7">
    <location>
        <position position="122"/>
    </location>
    <ligand>
        <name>Zn(2+)</name>
        <dbReference type="ChEBI" id="CHEBI:29105"/>
    </ligand>
</feature>
<gene>
    <name evidence="9" type="ordered locus">Desti_0381</name>
</gene>
<comment type="cofactor">
    <cofactor evidence="8">
        <name>Mn(2+)</name>
        <dbReference type="ChEBI" id="CHEBI:29035"/>
    </cofactor>
    <cofactor evidence="8">
        <name>Fe(2+)</name>
        <dbReference type="ChEBI" id="CHEBI:29033"/>
    </cofactor>
    <text evidence="8">Binds 1 Mn(2+) or Fe(2+) ion per subunit.</text>
</comment>
<dbReference type="EMBL" id="CP003360">
    <property type="protein sequence ID" value="AFM23118.1"/>
    <property type="molecule type" value="Genomic_DNA"/>
</dbReference>
<evidence type="ECO:0000256" key="2">
    <source>
        <dbReference type="ARBA" id="ARBA00022491"/>
    </source>
</evidence>
<keyword evidence="10" id="KW-1185">Reference proteome</keyword>
<evidence type="ECO:0000256" key="5">
    <source>
        <dbReference type="ARBA" id="ARBA00023125"/>
    </source>
</evidence>
<comment type="similarity">
    <text evidence="1">Belongs to the Fur family.</text>
</comment>
<feature type="binding site" evidence="7">
    <location>
        <position position="82"/>
    </location>
    <ligand>
        <name>Zn(2+)</name>
        <dbReference type="ChEBI" id="CHEBI:29105"/>
    </ligand>
</feature>
<evidence type="ECO:0000256" key="6">
    <source>
        <dbReference type="ARBA" id="ARBA00023163"/>
    </source>
</evidence>
<dbReference type="GO" id="GO:0008270">
    <property type="term" value="F:zinc ion binding"/>
    <property type="evidence" value="ECO:0007669"/>
    <property type="project" value="TreeGrafter"/>
</dbReference>
<organism evidence="9 10">
    <name type="scientific">Desulfomonile tiedjei (strain ATCC 49306 / DSM 6799 / DCB-1)</name>
    <dbReference type="NCBI Taxonomy" id="706587"/>
    <lineage>
        <taxon>Bacteria</taxon>
        <taxon>Pseudomonadati</taxon>
        <taxon>Thermodesulfobacteriota</taxon>
        <taxon>Desulfomonilia</taxon>
        <taxon>Desulfomonilales</taxon>
        <taxon>Desulfomonilaceae</taxon>
        <taxon>Desulfomonile</taxon>
    </lineage>
</organism>
<keyword evidence="3 7" id="KW-0862">Zinc</keyword>